<comment type="caution">
    <text evidence="2">The sequence shown here is derived from an EMBL/GenBank/DDBJ whole genome shotgun (WGS) entry which is preliminary data.</text>
</comment>
<evidence type="ECO:0000313" key="2">
    <source>
        <dbReference type="EMBL" id="MCS0660204.1"/>
    </source>
</evidence>
<proteinExistence type="predicted"/>
<evidence type="ECO:0000313" key="3">
    <source>
        <dbReference type="Proteomes" id="UP001204621"/>
    </source>
</evidence>
<dbReference type="Proteomes" id="UP001204621">
    <property type="component" value="Unassembled WGS sequence"/>
</dbReference>
<accession>A0ABT2D1U1</accession>
<feature type="region of interest" description="Disordered" evidence="1">
    <location>
        <begin position="159"/>
        <end position="183"/>
    </location>
</feature>
<evidence type="ECO:0008006" key="4">
    <source>
        <dbReference type="Google" id="ProtNLM"/>
    </source>
</evidence>
<reference evidence="2 3" key="1">
    <citation type="submission" date="2022-08" db="EMBL/GenBank/DDBJ databases">
        <title>Reclassification of Massilia species as members of the genera Telluria, Duganella, Pseudoduganella, Mokoshia gen. nov. and Zemynaea gen. nov. using orthogonal and non-orthogonal genome-based approaches.</title>
        <authorList>
            <person name="Bowman J.P."/>
        </authorList>
    </citation>
    <scope>NUCLEOTIDE SEQUENCE [LARGE SCALE GENOMIC DNA]</scope>
    <source>
        <strain evidence="2 3">JCM 31606</strain>
    </source>
</reference>
<feature type="region of interest" description="Disordered" evidence="1">
    <location>
        <begin position="1"/>
        <end position="23"/>
    </location>
</feature>
<sequence>MQAEDFTPAAPADAGSGALSTPDQVTQLGDQLTAIADALHERTLRELRAYGGGPVPGPAQQAARQLLDDEQVLRQRANALYLQAATLIVKALPQSQLHVMQLTAAAAEQLKQLVQLRDAMGVIGRVLELSGAALTGNPVLIMRALEDMHHMIDAIELHNPKPAAPAPSVAPEHGSSASPPPLP</sequence>
<evidence type="ECO:0000256" key="1">
    <source>
        <dbReference type="SAM" id="MobiDB-lite"/>
    </source>
</evidence>
<organism evidence="2 3">
    <name type="scientific">Massilia terrae</name>
    <dbReference type="NCBI Taxonomy" id="1811224"/>
    <lineage>
        <taxon>Bacteria</taxon>
        <taxon>Pseudomonadati</taxon>
        <taxon>Pseudomonadota</taxon>
        <taxon>Betaproteobacteria</taxon>
        <taxon>Burkholderiales</taxon>
        <taxon>Oxalobacteraceae</taxon>
        <taxon>Telluria group</taxon>
        <taxon>Massilia</taxon>
    </lineage>
</organism>
<protein>
    <recommendedName>
        <fullName evidence="4">Chemotaxis protein</fullName>
    </recommendedName>
</protein>
<gene>
    <name evidence="2" type="ORF">NX778_19200</name>
</gene>
<dbReference type="EMBL" id="JANUGU010000007">
    <property type="protein sequence ID" value="MCS0660204.1"/>
    <property type="molecule type" value="Genomic_DNA"/>
</dbReference>
<name>A0ABT2D1U1_9BURK</name>
<keyword evidence="3" id="KW-1185">Reference proteome</keyword>
<dbReference type="RefSeq" id="WP_258813392.1">
    <property type="nucleotide sequence ID" value="NZ_JANUGU010000007.1"/>
</dbReference>